<gene>
    <name evidence="1" type="ORF">GCM10009544_00900</name>
</gene>
<name>A0ABN0ZBI6_9ACTN</name>
<protein>
    <submittedName>
        <fullName evidence="1">Uncharacterized protein</fullName>
    </submittedName>
</protein>
<dbReference type="Proteomes" id="UP001499895">
    <property type="component" value="Unassembled WGS sequence"/>
</dbReference>
<evidence type="ECO:0000313" key="1">
    <source>
        <dbReference type="EMBL" id="GAA0442046.1"/>
    </source>
</evidence>
<proteinExistence type="predicted"/>
<organism evidence="1 2">
    <name type="scientific">Streptomyces stramineus</name>
    <dbReference type="NCBI Taxonomy" id="173861"/>
    <lineage>
        <taxon>Bacteria</taxon>
        <taxon>Bacillati</taxon>
        <taxon>Actinomycetota</taxon>
        <taxon>Actinomycetes</taxon>
        <taxon>Kitasatosporales</taxon>
        <taxon>Streptomycetaceae</taxon>
        <taxon>Streptomyces</taxon>
    </lineage>
</organism>
<reference evidence="1 2" key="1">
    <citation type="journal article" date="2019" name="Int. J. Syst. Evol. Microbiol.">
        <title>The Global Catalogue of Microorganisms (GCM) 10K type strain sequencing project: providing services to taxonomists for standard genome sequencing and annotation.</title>
        <authorList>
            <consortium name="The Broad Institute Genomics Platform"/>
            <consortium name="The Broad Institute Genome Sequencing Center for Infectious Disease"/>
            <person name="Wu L."/>
            <person name="Ma J."/>
        </authorList>
    </citation>
    <scope>NUCLEOTIDE SEQUENCE [LARGE SCALE GENOMIC DNA]</scope>
    <source>
        <strain evidence="1 2">JCM 10649</strain>
    </source>
</reference>
<accession>A0ABN0ZBI6</accession>
<evidence type="ECO:0000313" key="2">
    <source>
        <dbReference type="Proteomes" id="UP001499895"/>
    </source>
</evidence>
<dbReference type="EMBL" id="BAAAHB010000001">
    <property type="protein sequence ID" value="GAA0442046.1"/>
    <property type="molecule type" value="Genomic_DNA"/>
</dbReference>
<sequence>MPDVGPHRFDESRFLAAVEELDLDAMASFFFGCAEPVHPVDHMHGGPVDQYRRPLGFTLGQPLGVLLILSRETR</sequence>
<comment type="caution">
    <text evidence="1">The sequence shown here is derived from an EMBL/GenBank/DDBJ whole genome shotgun (WGS) entry which is preliminary data.</text>
</comment>
<keyword evidence="2" id="KW-1185">Reference proteome</keyword>